<feature type="transmembrane region" description="Helical" evidence="5">
    <location>
        <begin position="382"/>
        <end position="412"/>
    </location>
</feature>
<feature type="transmembrane region" description="Helical" evidence="5">
    <location>
        <begin position="35"/>
        <end position="54"/>
    </location>
</feature>
<proteinExistence type="predicted"/>
<organism evidence="7 8">
    <name type="scientific">Allopontixanthobacter confluentis</name>
    <dbReference type="NCBI Taxonomy" id="1849021"/>
    <lineage>
        <taxon>Bacteria</taxon>
        <taxon>Pseudomonadati</taxon>
        <taxon>Pseudomonadota</taxon>
        <taxon>Alphaproteobacteria</taxon>
        <taxon>Sphingomonadales</taxon>
        <taxon>Erythrobacteraceae</taxon>
        <taxon>Allopontixanthobacter</taxon>
    </lineage>
</organism>
<dbReference type="GO" id="GO:0016020">
    <property type="term" value="C:membrane"/>
    <property type="evidence" value="ECO:0007669"/>
    <property type="project" value="UniProtKB-SubCell"/>
</dbReference>
<evidence type="ECO:0000313" key="8">
    <source>
        <dbReference type="Proteomes" id="UP000473531"/>
    </source>
</evidence>
<protein>
    <recommendedName>
        <fullName evidence="6">O-antigen ligase-related domain-containing protein</fullName>
    </recommendedName>
</protein>
<evidence type="ECO:0000256" key="5">
    <source>
        <dbReference type="SAM" id="Phobius"/>
    </source>
</evidence>
<evidence type="ECO:0000256" key="2">
    <source>
        <dbReference type="ARBA" id="ARBA00022692"/>
    </source>
</evidence>
<gene>
    <name evidence="7" type="ORF">GRI44_07910</name>
</gene>
<evidence type="ECO:0000259" key="6">
    <source>
        <dbReference type="Pfam" id="PF04932"/>
    </source>
</evidence>
<feature type="transmembrane region" description="Helical" evidence="5">
    <location>
        <begin position="146"/>
        <end position="172"/>
    </location>
</feature>
<feature type="transmembrane region" description="Helical" evidence="5">
    <location>
        <begin position="60"/>
        <end position="79"/>
    </location>
</feature>
<feature type="transmembrane region" description="Helical" evidence="5">
    <location>
        <begin position="205"/>
        <end position="225"/>
    </location>
</feature>
<evidence type="ECO:0000313" key="7">
    <source>
        <dbReference type="EMBL" id="MXP14674.1"/>
    </source>
</evidence>
<keyword evidence="8" id="KW-1185">Reference proteome</keyword>
<evidence type="ECO:0000256" key="1">
    <source>
        <dbReference type="ARBA" id="ARBA00004141"/>
    </source>
</evidence>
<keyword evidence="4 5" id="KW-0472">Membrane</keyword>
<accession>A0A6L7GHB8</accession>
<dbReference type="EMBL" id="WTYU01000001">
    <property type="protein sequence ID" value="MXP14674.1"/>
    <property type="molecule type" value="Genomic_DNA"/>
</dbReference>
<evidence type="ECO:0000256" key="4">
    <source>
        <dbReference type="ARBA" id="ARBA00023136"/>
    </source>
</evidence>
<feature type="transmembrane region" description="Helical" evidence="5">
    <location>
        <begin position="276"/>
        <end position="297"/>
    </location>
</feature>
<dbReference type="AlphaFoldDB" id="A0A6L7GHB8"/>
<dbReference type="InterPro" id="IPR007016">
    <property type="entry name" value="O-antigen_ligase-rel_domated"/>
</dbReference>
<evidence type="ECO:0000256" key="3">
    <source>
        <dbReference type="ARBA" id="ARBA00022989"/>
    </source>
</evidence>
<keyword evidence="2 5" id="KW-0812">Transmembrane</keyword>
<feature type="domain" description="O-antigen ligase-related" evidence="6">
    <location>
        <begin position="242"/>
        <end position="384"/>
    </location>
</feature>
<reference evidence="7 8" key="1">
    <citation type="submission" date="2019-12" db="EMBL/GenBank/DDBJ databases">
        <title>Genomic-based taxomic classification of the family Erythrobacteraceae.</title>
        <authorList>
            <person name="Xu L."/>
        </authorList>
    </citation>
    <scope>NUCLEOTIDE SEQUENCE [LARGE SCALE GENOMIC DNA]</scope>
    <source>
        <strain evidence="7 8">KCTC 52259</strain>
    </source>
</reference>
<dbReference type="RefSeq" id="WP_160600950.1">
    <property type="nucleotide sequence ID" value="NZ_WTYU01000001.1"/>
</dbReference>
<feature type="transmembrane region" description="Helical" evidence="5">
    <location>
        <begin position="237"/>
        <end position="270"/>
    </location>
</feature>
<comment type="caution">
    <text evidence="7">The sequence shown here is derived from an EMBL/GenBank/DDBJ whole genome shotgun (WGS) entry which is preliminary data.</text>
</comment>
<dbReference type="Pfam" id="PF04932">
    <property type="entry name" value="Wzy_C"/>
    <property type="match status" value="1"/>
</dbReference>
<feature type="transmembrane region" description="Helical" evidence="5">
    <location>
        <begin position="91"/>
        <end position="109"/>
    </location>
</feature>
<comment type="subcellular location">
    <subcellularLocation>
        <location evidence="1">Membrane</location>
        <topology evidence="1">Multi-pass membrane protein</topology>
    </subcellularLocation>
</comment>
<dbReference type="Proteomes" id="UP000473531">
    <property type="component" value="Unassembled WGS sequence"/>
</dbReference>
<dbReference type="OrthoDB" id="7596558at2"/>
<keyword evidence="3 5" id="KW-1133">Transmembrane helix</keyword>
<name>A0A6L7GHB8_9SPHN</name>
<feature type="transmembrane region" description="Helical" evidence="5">
    <location>
        <begin position="115"/>
        <end position="134"/>
    </location>
</feature>
<sequence>MTQSAFADRLAARRRARANAPAARRTQSINALERTALLGGMAVLLLLNIALIGLKVGPLPVRAALAVAFLGLATLQYPAAFRHALGRQSGLVWLAILLAALGTFVSLINRAPAPVIIGSLIEVHLQIIVTVLLATMVAHLCGARPVLLTVAAVVGLSALVALVQFAGAGWAWQIRETLGQIQGQNMAEVKYFLKGRPMGLSFSPIHLGTQLCIAFAAVTITRVGLAPGHKQRAWLDPVVVGAVLFLLVFSAVSGNRSPILGAGIFLAFYASRKGGAMLPAMLLGLAIFAYFLFPVLLDAMQSANLRIAQSADRSALTRVPLVTLGWKLFLDNPLGYGFGFEPFAHWSKYWHEIYTLPGADAVRDRDLHNYPLSMLNTYGIGLLLALPLAVLLLARSKIFLIYFIPYVIHILFHNSGPFWNDTLIWFAIGAVSAMKLAQPDDGAPRHFARSLPGQLRLTRQTFTKSLSQRGTMLRP</sequence>